<dbReference type="Proteomes" id="UP000194236">
    <property type="component" value="Unassembled WGS sequence"/>
</dbReference>
<evidence type="ECO:0000259" key="2">
    <source>
        <dbReference type="Pfam" id="PF07714"/>
    </source>
</evidence>
<dbReference type="Pfam" id="PF07714">
    <property type="entry name" value="PK_Tyr_Ser-Thr"/>
    <property type="match status" value="1"/>
</dbReference>
<dbReference type="Gene3D" id="1.10.510.10">
    <property type="entry name" value="Transferase(Phosphotransferase) domain 1"/>
    <property type="match status" value="1"/>
</dbReference>
<organism evidence="3 4">
    <name type="scientific">Euroglyphus maynei</name>
    <name type="common">Mayne's house dust mite</name>
    <dbReference type="NCBI Taxonomy" id="6958"/>
    <lineage>
        <taxon>Eukaryota</taxon>
        <taxon>Metazoa</taxon>
        <taxon>Ecdysozoa</taxon>
        <taxon>Arthropoda</taxon>
        <taxon>Chelicerata</taxon>
        <taxon>Arachnida</taxon>
        <taxon>Acari</taxon>
        <taxon>Acariformes</taxon>
        <taxon>Sarcoptiformes</taxon>
        <taxon>Astigmata</taxon>
        <taxon>Psoroptidia</taxon>
        <taxon>Analgoidea</taxon>
        <taxon>Pyroglyphidae</taxon>
        <taxon>Pyroglyphinae</taxon>
        <taxon>Euroglyphus</taxon>
    </lineage>
</organism>
<feature type="transmembrane region" description="Helical" evidence="1">
    <location>
        <begin position="43"/>
        <end position="62"/>
    </location>
</feature>
<name>A0A1Y3BRN8_EURMA</name>
<sequence length="149" mass="18056">MLVKEYNSYCHEYLLRIRYAMESAGIVEKFKRLTTWVTKRRCLFVSCLLRMIFALILYEIILRKNPYEEINMSNNEILHRIINPKLYGEVFRPRLKKLKCSAYIIKCIEECWKEEPEERPDFRFINIRLREMQAGLYVGFPNSIVKIIH</sequence>
<proteinExistence type="predicted"/>
<comment type="caution">
    <text evidence="3">The sequence shown here is derived from an EMBL/GenBank/DDBJ whole genome shotgun (WGS) entry which is preliminary data.</text>
</comment>
<feature type="domain" description="Serine-threonine/tyrosine-protein kinase catalytic" evidence="2">
    <location>
        <begin position="53"/>
        <end position="126"/>
    </location>
</feature>
<protein>
    <recommendedName>
        <fullName evidence="2">Serine-threonine/tyrosine-protein kinase catalytic domain-containing protein</fullName>
    </recommendedName>
</protein>
<reference evidence="3 4" key="1">
    <citation type="submission" date="2017-03" db="EMBL/GenBank/DDBJ databases">
        <title>Genome Survey of Euroglyphus maynei.</title>
        <authorList>
            <person name="Arlian L.G."/>
            <person name="Morgan M.S."/>
            <person name="Rider S.D."/>
        </authorList>
    </citation>
    <scope>NUCLEOTIDE SEQUENCE [LARGE SCALE GENOMIC DNA]</scope>
    <source>
        <strain evidence="3">Arlian Lab</strain>
        <tissue evidence="3">Whole body</tissue>
    </source>
</reference>
<evidence type="ECO:0000313" key="3">
    <source>
        <dbReference type="EMBL" id="OTF83669.1"/>
    </source>
</evidence>
<keyword evidence="1" id="KW-0472">Membrane</keyword>
<keyword evidence="1" id="KW-1133">Transmembrane helix</keyword>
<accession>A0A1Y3BRN8</accession>
<dbReference type="SUPFAM" id="SSF56112">
    <property type="entry name" value="Protein kinase-like (PK-like)"/>
    <property type="match status" value="1"/>
</dbReference>
<dbReference type="GO" id="GO:0004672">
    <property type="term" value="F:protein kinase activity"/>
    <property type="evidence" value="ECO:0007669"/>
    <property type="project" value="InterPro"/>
</dbReference>
<dbReference type="AlphaFoldDB" id="A0A1Y3BRN8"/>
<keyword evidence="1" id="KW-0812">Transmembrane</keyword>
<keyword evidence="4" id="KW-1185">Reference proteome</keyword>
<gene>
    <name evidence="3" type="ORF">BLA29_000274</name>
</gene>
<evidence type="ECO:0000313" key="4">
    <source>
        <dbReference type="Proteomes" id="UP000194236"/>
    </source>
</evidence>
<dbReference type="EMBL" id="MUJZ01002637">
    <property type="protein sequence ID" value="OTF83669.1"/>
    <property type="molecule type" value="Genomic_DNA"/>
</dbReference>
<evidence type="ECO:0000256" key="1">
    <source>
        <dbReference type="SAM" id="Phobius"/>
    </source>
</evidence>
<dbReference type="InterPro" id="IPR011009">
    <property type="entry name" value="Kinase-like_dom_sf"/>
</dbReference>
<dbReference type="InterPro" id="IPR001245">
    <property type="entry name" value="Ser-Thr/Tyr_kinase_cat_dom"/>
</dbReference>